<feature type="domain" description="HAMP" evidence="16">
    <location>
        <begin position="101"/>
        <end position="153"/>
    </location>
</feature>
<keyword evidence="12" id="KW-0902">Two-component regulatory system</keyword>
<dbReference type="PROSITE" id="PS50109">
    <property type="entry name" value="HIS_KIN"/>
    <property type="match status" value="1"/>
</dbReference>
<keyword evidence="11 14" id="KW-1133">Transmembrane helix</keyword>
<evidence type="ECO:0000256" key="10">
    <source>
        <dbReference type="ARBA" id="ARBA00022840"/>
    </source>
</evidence>
<dbReference type="GO" id="GO:0005524">
    <property type="term" value="F:ATP binding"/>
    <property type="evidence" value="ECO:0007669"/>
    <property type="project" value="UniProtKB-KW"/>
</dbReference>
<keyword evidence="6" id="KW-0808">Transferase</keyword>
<keyword evidence="7 14" id="KW-0812">Transmembrane</keyword>
<dbReference type="EC" id="2.7.13.3" evidence="3"/>
<dbReference type="Pfam" id="PF00672">
    <property type="entry name" value="HAMP"/>
    <property type="match status" value="1"/>
</dbReference>
<comment type="catalytic activity">
    <reaction evidence="1">
        <text>ATP + protein L-histidine = ADP + protein N-phospho-L-histidine.</text>
        <dbReference type="EC" id="2.7.13.3"/>
    </reaction>
</comment>
<keyword evidence="10" id="KW-0067">ATP-binding</keyword>
<name>A0A1I5FNK2_9FIRM</name>
<keyword evidence="4" id="KW-1003">Cell membrane</keyword>
<dbReference type="Gene3D" id="6.10.340.10">
    <property type="match status" value="1"/>
</dbReference>
<keyword evidence="8" id="KW-0547">Nucleotide-binding</keyword>
<dbReference type="SMART" id="SM00304">
    <property type="entry name" value="HAMP"/>
    <property type="match status" value="1"/>
</dbReference>
<dbReference type="PROSITE" id="PS50885">
    <property type="entry name" value="HAMP"/>
    <property type="match status" value="1"/>
</dbReference>
<dbReference type="PANTHER" id="PTHR45528:SF1">
    <property type="entry name" value="SENSOR HISTIDINE KINASE CPXA"/>
    <property type="match status" value="1"/>
</dbReference>
<evidence type="ECO:0000256" key="6">
    <source>
        <dbReference type="ARBA" id="ARBA00022679"/>
    </source>
</evidence>
<evidence type="ECO:0000256" key="7">
    <source>
        <dbReference type="ARBA" id="ARBA00022692"/>
    </source>
</evidence>
<dbReference type="InterPro" id="IPR050398">
    <property type="entry name" value="HssS/ArlS-like"/>
</dbReference>
<dbReference type="InterPro" id="IPR003661">
    <property type="entry name" value="HisK_dim/P_dom"/>
</dbReference>
<evidence type="ECO:0000259" key="16">
    <source>
        <dbReference type="PROSITE" id="PS50885"/>
    </source>
</evidence>
<evidence type="ECO:0000256" key="1">
    <source>
        <dbReference type="ARBA" id="ARBA00000085"/>
    </source>
</evidence>
<evidence type="ECO:0000259" key="15">
    <source>
        <dbReference type="PROSITE" id="PS50109"/>
    </source>
</evidence>
<dbReference type="SUPFAM" id="SSF158472">
    <property type="entry name" value="HAMP domain-like"/>
    <property type="match status" value="1"/>
</dbReference>
<dbReference type="CDD" id="cd06225">
    <property type="entry name" value="HAMP"/>
    <property type="match status" value="1"/>
</dbReference>
<evidence type="ECO:0000313" key="17">
    <source>
        <dbReference type="EMBL" id="SFO25203.1"/>
    </source>
</evidence>
<dbReference type="STRING" id="1527.SAMN04489757_11517"/>
<comment type="subcellular location">
    <subcellularLocation>
        <location evidence="2">Cell membrane</location>
        <topology evidence="2">Multi-pass membrane protein</topology>
    </subcellularLocation>
</comment>
<dbReference type="InterPro" id="IPR036097">
    <property type="entry name" value="HisK_dim/P_sf"/>
</dbReference>
<keyword evidence="13 14" id="KW-0472">Membrane</keyword>
<dbReference type="InterPro" id="IPR003594">
    <property type="entry name" value="HATPase_dom"/>
</dbReference>
<accession>A0A1I5FNK2</accession>
<evidence type="ECO:0000256" key="4">
    <source>
        <dbReference type="ARBA" id="ARBA00022475"/>
    </source>
</evidence>
<dbReference type="GO" id="GO:0000155">
    <property type="term" value="F:phosphorelay sensor kinase activity"/>
    <property type="evidence" value="ECO:0007669"/>
    <property type="project" value="InterPro"/>
</dbReference>
<evidence type="ECO:0000256" key="13">
    <source>
        <dbReference type="ARBA" id="ARBA00023136"/>
    </source>
</evidence>
<dbReference type="EMBL" id="FOWD01000015">
    <property type="protein sequence ID" value="SFO25203.1"/>
    <property type="molecule type" value="Genomic_DNA"/>
</dbReference>
<evidence type="ECO:0000313" key="18">
    <source>
        <dbReference type="Proteomes" id="UP000198806"/>
    </source>
</evidence>
<dbReference type="SMART" id="SM00387">
    <property type="entry name" value="HATPase_c"/>
    <property type="match status" value="1"/>
</dbReference>
<dbReference type="Gene3D" id="1.10.287.130">
    <property type="match status" value="1"/>
</dbReference>
<proteinExistence type="predicted"/>
<evidence type="ECO:0000256" key="12">
    <source>
        <dbReference type="ARBA" id="ARBA00023012"/>
    </source>
</evidence>
<dbReference type="Proteomes" id="UP000198806">
    <property type="component" value="Unassembled WGS sequence"/>
</dbReference>
<keyword evidence="18" id="KW-1185">Reference proteome</keyword>
<dbReference type="CDD" id="cd00075">
    <property type="entry name" value="HATPase"/>
    <property type="match status" value="1"/>
</dbReference>
<dbReference type="PANTHER" id="PTHR45528">
    <property type="entry name" value="SENSOR HISTIDINE KINASE CPXA"/>
    <property type="match status" value="1"/>
</dbReference>
<dbReference type="SUPFAM" id="SSF55874">
    <property type="entry name" value="ATPase domain of HSP90 chaperone/DNA topoisomerase II/histidine kinase"/>
    <property type="match status" value="1"/>
</dbReference>
<evidence type="ECO:0000256" key="11">
    <source>
        <dbReference type="ARBA" id="ARBA00022989"/>
    </source>
</evidence>
<dbReference type="GO" id="GO:0005886">
    <property type="term" value="C:plasma membrane"/>
    <property type="evidence" value="ECO:0007669"/>
    <property type="project" value="UniProtKB-SubCell"/>
</dbReference>
<feature type="transmembrane region" description="Helical" evidence="14">
    <location>
        <begin position="77"/>
        <end position="98"/>
    </location>
</feature>
<evidence type="ECO:0000256" key="14">
    <source>
        <dbReference type="SAM" id="Phobius"/>
    </source>
</evidence>
<dbReference type="CDD" id="cd00082">
    <property type="entry name" value="HisKA"/>
    <property type="match status" value="1"/>
</dbReference>
<sequence>MERIRNMSLKKSFFTITILFLTVAFMLSIASIAGCVALRDSFFKSGQFTVDFGSLSTDMKTQYTPLNNDWRIQALNVLQLILPIFFVILSLFLADIFFYRIKLKKPLSVLQRSAERIQGQDLDFTVKKYADDELGTLCTAFETMRTELLKNNQELWRQMEERKRLNAAFSHDLRNPVTVLKGSAKILQKALGQDSLTVENAKNTISLITQYTGRIETYVEAMTSAQKLEELKCSPQSVDWGTLCNHLENSLSIISKNTGKKFNFSCHGEDRQIWIDPYILQNTAENLIDNALRYAKKLVWVHFSYEQDRIVLEISDDGPGFSSIILHKGATPFLRDDNATEQEHFGMGLYICRLLCEKHGGNLTLENTPTGAKAIAAFHILKP</sequence>
<dbReference type="Pfam" id="PF00512">
    <property type="entry name" value="HisKA"/>
    <property type="match status" value="1"/>
</dbReference>
<reference evidence="17 18" key="1">
    <citation type="submission" date="2016-10" db="EMBL/GenBank/DDBJ databases">
        <authorList>
            <person name="de Groot N.N."/>
        </authorList>
    </citation>
    <scope>NUCLEOTIDE SEQUENCE [LARGE SCALE GENOMIC DNA]</scope>
    <source>
        <strain evidence="17 18">DSM 1283</strain>
    </source>
</reference>
<evidence type="ECO:0000256" key="2">
    <source>
        <dbReference type="ARBA" id="ARBA00004651"/>
    </source>
</evidence>
<dbReference type="PROSITE" id="PS51257">
    <property type="entry name" value="PROKAR_LIPOPROTEIN"/>
    <property type="match status" value="1"/>
</dbReference>
<dbReference type="AlphaFoldDB" id="A0A1I5FNK2"/>
<gene>
    <name evidence="17" type="ORF">SAMN04489757_11517</name>
</gene>
<evidence type="ECO:0000256" key="5">
    <source>
        <dbReference type="ARBA" id="ARBA00022553"/>
    </source>
</evidence>
<dbReference type="InterPro" id="IPR005467">
    <property type="entry name" value="His_kinase_dom"/>
</dbReference>
<keyword evidence="9 17" id="KW-0418">Kinase</keyword>
<evidence type="ECO:0000256" key="3">
    <source>
        <dbReference type="ARBA" id="ARBA00012438"/>
    </source>
</evidence>
<dbReference type="InterPro" id="IPR003660">
    <property type="entry name" value="HAMP_dom"/>
</dbReference>
<evidence type="ECO:0000256" key="9">
    <source>
        <dbReference type="ARBA" id="ARBA00022777"/>
    </source>
</evidence>
<organism evidence="17 18">
    <name type="scientific">Anaerocolumna aminovalerica</name>
    <dbReference type="NCBI Taxonomy" id="1527"/>
    <lineage>
        <taxon>Bacteria</taxon>
        <taxon>Bacillati</taxon>
        <taxon>Bacillota</taxon>
        <taxon>Clostridia</taxon>
        <taxon>Lachnospirales</taxon>
        <taxon>Lachnospiraceae</taxon>
        <taxon>Anaerocolumna</taxon>
    </lineage>
</organism>
<dbReference type="Pfam" id="PF02518">
    <property type="entry name" value="HATPase_c"/>
    <property type="match status" value="1"/>
</dbReference>
<evidence type="ECO:0000256" key="8">
    <source>
        <dbReference type="ARBA" id="ARBA00022741"/>
    </source>
</evidence>
<dbReference type="SMART" id="SM00388">
    <property type="entry name" value="HisKA"/>
    <property type="match status" value="1"/>
</dbReference>
<dbReference type="RefSeq" id="WP_170847952.1">
    <property type="nucleotide sequence ID" value="NZ_BAABFM010000024.1"/>
</dbReference>
<dbReference type="Gene3D" id="3.30.565.10">
    <property type="entry name" value="Histidine kinase-like ATPase, C-terminal domain"/>
    <property type="match status" value="1"/>
</dbReference>
<feature type="transmembrane region" description="Helical" evidence="14">
    <location>
        <begin position="12"/>
        <end position="39"/>
    </location>
</feature>
<feature type="domain" description="Histidine kinase" evidence="15">
    <location>
        <begin position="168"/>
        <end position="383"/>
    </location>
</feature>
<dbReference type="InterPro" id="IPR036890">
    <property type="entry name" value="HATPase_C_sf"/>
</dbReference>
<dbReference type="SUPFAM" id="SSF47384">
    <property type="entry name" value="Homodimeric domain of signal transducing histidine kinase"/>
    <property type="match status" value="1"/>
</dbReference>
<keyword evidence="5" id="KW-0597">Phosphoprotein</keyword>
<protein>
    <recommendedName>
        <fullName evidence="3">histidine kinase</fullName>
        <ecNumber evidence="3">2.7.13.3</ecNumber>
    </recommendedName>
</protein>